<evidence type="ECO:0008006" key="4">
    <source>
        <dbReference type="Google" id="ProtNLM"/>
    </source>
</evidence>
<keyword evidence="3" id="KW-1185">Reference proteome</keyword>
<organism evidence="2 3">
    <name type="scientific">Pseudonocardia zijingensis</name>
    <dbReference type="NCBI Taxonomy" id="153376"/>
    <lineage>
        <taxon>Bacteria</taxon>
        <taxon>Bacillati</taxon>
        <taxon>Actinomycetota</taxon>
        <taxon>Actinomycetes</taxon>
        <taxon>Pseudonocardiales</taxon>
        <taxon>Pseudonocardiaceae</taxon>
        <taxon>Pseudonocardia</taxon>
    </lineage>
</organism>
<dbReference type="RefSeq" id="WP_343944931.1">
    <property type="nucleotide sequence ID" value="NZ_BAAAHP010000187.1"/>
</dbReference>
<evidence type="ECO:0000313" key="3">
    <source>
        <dbReference type="Proteomes" id="UP001499967"/>
    </source>
</evidence>
<comment type="caution">
    <text evidence="2">The sequence shown here is derived from an EMBL/GenBank/DDBJ whole genome shotgun (WGS) entry which is preliminary data.</text>
</comment>
<name>A0ABN1N902_9PSEU</name>
<dbReference type="EMBL" id="BAAAHP010000187">
    <property type="protein sequence ID" value="GAA0897779.1"/>
    <property type="molecule type" value="Genomic_DNA"/>
</dbReference>
<dbReference type="Proteomes" id="UP001499967">
    <property type="component" value="Unassembled WGS sequence"/>
</dbReference>
<protein>
    <recommendedName>
        <fullName evidence="4">AlpA family transcriptional regulator</fullName>
    </recommendedName>
</protein>
<gene>
    <name evidence="2" type="ORF">GCM10009559_58990</name>
</gene>
<proteinExistence type="predicted"/>
<evidence type="ECO:0000256" key="1">
    <source>
        <dbReference type="SAM" id="MobiDB-lite"/>
    </source>
</evidence>
<evidence type="ECO:0000313" key="2">
    <source>
        <dbReference type="EMBL" id="GAA0897779.1"/>
    </source>
</evidence>
<accession>A0ABN1N902</accession>
<sequence length="182" mass="20433">MNYSINLALRTDVQLDDDHARDVAARWAHNAGFDLGMTSTSRDEPWLRVSGLVSAPADLDPAQLVGTAVRNLQIELSEVGAVVREWEAIEIVSEAELRRRAQRPVIPPMVNAEQFGELTGLTRQRIYQYLSDRRAGKRDNFPDQVIDGYWLRSTAEHWARTRRTNPGPAPRKAENGSGGTNR</sequence>
<feature type="region of interest" description="Disordered" evidence="1">
    <location>
        <begin position="160"/>
        <end position="182"/>
    </location>
</feature>
<reference evidence="2 3" key="1">
    <citation type="journal article" date="2019" name="Int. J. Syst. Evol. Microbiol.">
        <title>The Global Catalogue of Microorganisms (GCM) 10K type strain sequencing project: providing services to taxonomists for standard genome sequencing and annotation.</title>
        <authorList>
            <consortium name="The Broad Institute Genomics Platform"/>
            <consortium name="The Broad Institute Genome Sequencing Center for Infectious Disease"/>
            <person name="Wu L."/>
            <person name="Ma J."/>
        </authorList>
    </citation>
    <scope>NUCLEOTIDE SEQUENCE [LARGE SCALE GENOMIC DNA]</scope>
    <source>
        <strain evidence="2 3">JCM 11117</strain>
    </source>
</reference>